<keyword evidence="6" id="KW-0418">Kinase</keyword>
<dbReference type="EMBL" id="JBHSMR010000014">
    <property type="protein sequence ID" value="MFC5480903.1"/>
    <property type="molecule type" value="Genomic_DNA"/>
</dbReference>
<evidence type="ECO:0000256" key="2">
    <source>
        <dbReference type="ARBA" id="ARBA00012438"/>
    </source>
</evidence>
<dbReference type="InterPro" id="IPR000700">
    <property type="entry name" value="PAS-assoc_C"/>
</dbReference>
<dbReference type="SMART" id="SM00387">
    <property type="entry name" value="HATPase_c"/>
    <property type="match status" value="1"/>
</dbReference>
<dbReference type="PROSITE" id="PS50113">
    <property type="entry name" value="PAC"/>
    <property type="match status" value="2"/>
</dbReference>
<dbReference type="SUPFAM" id="SSF47384">
    <property type="entry name" value="Homodimeric domain of signal transducing histidine kinase"/>
    <property type="match status" value="1"/>
</dbReference>
<keyword evidence="15" id="KW-1185">Reference proteome</keyword>
<proteinExistence type="predicted"/>
<evidence type="ECO:0000256" key="8">
    <source>
        <dbReference type="ARBA" id="ARBA00023012"/>
    </source>
</evidence>
<dbReference type="InterPro" id="IPR005467">
    <property type="entry name" value="His_kinase_dom"/>
</dbReference>
<dbReference type="Gene3D" id="3.30.450.20">
    <property type="entry name" value="PAS domain"/>
    <property type="match status" value="3"/>
</dbReference>
<dbReference type="PANTHER" id="PTHR43065:SF46">
    <property type="entry name" value="C4-DICARBOXYLATE TRANSPORT SENSOR PROTEIN DCTB"/>
    <property type="match status" value="1"/>
</dbReference>
<dbReference type="InterPro" id="IPR000014">
    <property type="entry name" value="PAS"/>
</dbReference>
<dbReference type="InterPro" id="IPR003661">
    <property type="entry name" value="HisK_dim/P_dom"/>
</dbReference>
<dbReference type="Gene3D" id="1.10.287.130">
    <property type="match status" value="1"/>
</dbReference>
<dbReference type="SMART" id="SM00388">
    <property type="entry name" value="HisKA"/>
    <property type="match status" value="1"/>
</dbReference>
<keyword evidence="5" id="KW-0547">Nucleotide-binding</keyword>
<dbReference type="PROSITE" id="PS50110">
    <property type="entry name" value="RESPONSE_REGULATORY"/>
    <property type="match status" value="1"/>
</dbReference>
<protein>
    <recommendedName>
        <fullName evidence="2">histidine kinase</fullName>
        <ecNumber evidence="2">2.7.13.3</ecNumber>
    </recommendedName>
</protein>
<dbReference type="InterPro" id="IPR036890">
    <property type="entry name" value="HATPase_C_sf"/>
</dbReference>
<comment type="catalytic activity">
    <reaction evidence="1">
        <text>ATP + protein L-histidine = ADP + protein N-phospho-L-histidine.</text>
        <dbReference type="EC" id="2.7.13.3"/>
    </reaction>
</comment>
<dbReference type="RefSeq" id="WP_379760853.1">
    <property type="nucleotide sequence ID" value="NZ_JBHSMR010000014.1"/>
</dbReference>
<evidence type="ECO:0000259" key="13">
    <source>
        <dbReference type="PROSITE" id="PS50113"/>
    </source>
</evidence>
<evidence type="ECO:0000256" key="7">
    <source>
        <dbReference type="ARBA" id="ARBA00022840"/>
    </source>
</evidence>
<dbReference type="Pfam" id="PF00989">
    <property type="entry name" value="PAS"/>
    <property type="match status" value="1"/>
</dbReference>
<keyword evidence="3 9" id="KW-0597">Phosphoprotein</keyword>
<dbReference type="EC" id="2.7.13.3" evidence="2"/>
<dbReference type="NCBIfam" id="TIGR00229">
    <property type="entry name" value="sensory_box"/>
    <property type="match status" value="1"/>
</dbReference>
<organism evidence="14 15">
    <name type="scientific">Massilia suwonensis</name>
    <dbReference type="NCBI Taxonomy" id="648895"/>
    <lineage>
        <taxon>Bacteria</taxon>
        <taxon>Pseudomonadati</taxon>
        <taxon>Pseudomonadota</taxon>
        <taxon>Betaproteobacteria</taxon>
        <taxon>Burkholderiales</taxon>
        <taxon>Oxalobacteraceae</taxon>
        <taxon>Telluria group</taxon>
        <taxon>Massilia</taxon>
    </lineage>
</organism>
<evidence type="ECO:0000313" key="15">
    <source>
        <dbReference type="Proteomes" id="UP001596101"/>
    </source>
</evidence>
<dbReference type="SUPFAM" id="SSF55874">
    <property type="entry name" value="ATPase domain of HSP90 chaperone/DNA topoisomerase II/histidine kinase"/>
    <property type="match status" value="1"/>
</dbReference>
<feature type="domain" description="PAC" evidence="13">
    <location>
        <begin position="403"/>
        <end position="455"/>
    </location>
</feature>
<dbReference type="PROSITE" id="PS50112">
    <property type="entry name" value="PAS"/>
    <property type="match status" value="1"/>
</dbReference>
<evidence type="ECO:0000256" key="4">
    <source>
        <dbReference type="ARBA" id="ARBA00022679"/>
    </source>
</evidence>
<dbReference type="InterPro" id="IPR013767">
    <property type="entry name" value="PAS_fold"/>
</dbReference>
<evidence type="ECO:0000256" key="6">
    <source>
        <dbReference type="ARBA" id="ARBA00022777"/>
    </source>
</evidence>
<dbReference type="Pfam" id="PF00072">
    <property type="entry name" value="Response_reg"/>
    <property type="match status" value="1"/>
</dbReference>
<dbReference type="SMART" id="SM00448">
    <property type="entry name" value="REC"/>
    <property type="match status" value="1"/>
</dbReference>
<dbReference type="SUPFAM" id="SSF52172">
    <property type="entry name" value="CheY-like"/>
    <property type="match status" value="1"/>
</dbReference>
<dbReference type="InterPro" id="IPR011006">
    <property type="entry name" value="CheY-like_superfamily"/>
</dbReference>
<dbReference type="Proteomes" id="UP001596101">
    <property type="component" value="Unassembled WGS sequence"/>
</dbReference>
<dbReference type="SUPFAM" id="SSF55785">
    <property type="entry name" value="PYP-like sensor domain (PAS domain)"/>
    <property type="match status" value="3"/>
</dbReference>
<evidence type="ECO:0000313" key="14">
    <source>
        <dbReference type="EMBL" id="MFC5480903.1"/>
    </source>
</evidence>
<dbReference type="PROSITE" id="PS50109">
    <property type="entry name" value="HIS_KIN"/>
    <property type="match status" value="1"/>
</dbReference>
<dbReference type="InterPro" id="IPR001610">
    <property type="entry name" value="PAC"/>
</dbReference>
<comment type="caution">
    <text evidence="14">The sequence shown here is derived from an EMBL/GenBank/DDBJ whole genome shotgun (WGS) entry which is preliminary data.</text>
</comment>
<accession>A0ABW0MSM1</accession>
<dbReference type="InterPro" id="IPR013655">
    <property type="entry name" value="PAS_fold_3"/>
</dbReference>
<feature type="modified residue" description="4-aspartylphosphate" evidence="9">
    <location>
        <position position="885"/>
    </location>
</feature>
<dbReference type="InterPro" id="IPR036097">
    <property type="entry name" value="HisK_dim/P_sf"/>
</dbReference>
<evidence type="ECO:0000256" key="9">
    <source>
        <dbReference type="PROSITE-ProRule" id="PRU00169"/>
    </source>
</evidence>
<gene>
    <name evidence="14" type="ORF">ACFPQ5_22090</name>
</gene>
<evidence type="ECO:0000256" key="5">
    <source>
        <dbReference type="ARBA" id="ARBA00022741"/>
    </source>
</evidence>
<evidence type="ECO:0000259" key="10">
    <source>
        <dbReference type="PROSITE" id="PS50109"/>
    </source>
</evidence>
<dbReference type="Pfam" id="PF08448">
    <property type="entry name" value="PAS_4"/>
    <property type="match status" value="1"/>
</dbReference>
<dbReference type="InterPro" id="IPR003594">
    <property type="entry name" value="HATPase_dom"/>
</dbReference>
<keyword evidence="7" id="KW-0067">ATP-binding</keyword>
<name>A0ABW0MSM1_9BURK</name>
<feature type="domain" description="PAC" evidence="13">
    <location>
        <begin position="523"/>
        <end position="577"/>
    </location>
</feature>
<dbReference type="SMART" id="SM00086">
    <property type="entry name" value="PAC"/>
    <property type="match status" value="2"/>
</dbReference>
<dbReference type="Gene3D" id="3.40.50.2300">
    <property type="match status" value="1"/>
</dbReference>
<dbReference type="PANTHER" id="PTHR43065">
    <property type="entry name" value="SENSOR HISTIDINE KINASE"/>
    <property type="match status" value="1"/>
</dbReference>
<dbReference type="CDD" id="cd00082">
    <property type="entry name" value="HisKA"/>
    <property type="match status" value="1"/>
</dbReference>
<keyword evidence="8" id="KW-0902">Two-component regulatory system</keyword>
<evidence type="ECO:0000259" key="12">
    <source>
        <dbReference type="PROSITE" id="PS50112"/>
    </source>
</evidence>
<dbReference type="CDD" id="cd00130">
    <property type="entry name" value="PAS"/>
    <property type="match status" value="2"/>
</dbReference>
<dbReference type="PRINTS" id="PR00344">
    <property type="entry name" value="BCTRLSENSOR"/>
</dbReference>
<evidence type="ECO:0000256" key="3">
    <source>
        <dbReference type="ARBA" id="ARBA00022553"/>
    </source>
</evidence>
<dbReference type="Gene3D" id="3.30.565.10">
    <property type="entry name" value="Histidine kinase-like ATPase, C-terminal domain"/>
    <property type="match status" value="1"/>
</dbReference>
<dbReference type="Pfam" id="PF02518">
    <property type="entry name" value="HATPase_c"/>
    <property type="match status" value="1"/>
</dbReference>
<feature type="domain" description="Response regulatory" evidence="11">
    <location>
        <begin position="835"/>
        <end position="950"/>
    </location>
</feature>
<feature type="domain" description="Histidine kinase" evidence="10">
    <location>
        <begin position="590"/>
        <end position="813"/>
    </location>
</feature>
<dbReference type="InterPro" id="IPR013656">
    <property type="entry name" value="PAS_4"/>
</dbReference>
<feature type="domain" description="PAS" evidence="12">
    <location>
        <begin position="452"/>
        <end position="497"/>
    </location>
</feature>
<dbReference type="Pfam" id="PF08447">
    <property type="entry name" value="PAS_3"/>
    <property type="match status" value="1"/>
</dbReference>
<evidence type="ECO:0000256" key="1">
    <source>
        <dbReference type="ARBA" id="ARBA00000085"/>
    </source>
</evidence>
<dbReference type="InterPro" id="IPR035965">
    <property type="entry name" value="PAS-like_dom_sf"/>
</dbReference>
<dbReference type="SMART" id="SM00091">
    <property type="entry name" value="PAS"/>
    <property type="match status" value="3"/>
</dbReference>
<dbReference type="Pfam" id="PF00512">
    <property type="entry name" value="HisKA"/>
    <property type="match status" value="1"/>
</dbReference>
<reference evidence="15" key="1">
    <citation type="journal article" date="2019" name="Int. J. Syst. Evol. Microbiol.">
        <title>The Global Catalogue of Microorganisms (GCM) 10K type strain sequencing project: providing services to taxonomists for standard genome sequencing and annotation.</title>
        <authorList>
            <consortium name="The Broad Institute Genomics Platform"/>
            <consortium name="The Broad Institute Genome Sequencing Center for Infectious Disease"/>
            <person name="Wu L."/>
            <person name="Ma J."/>
        </authorList>
    </citation>
    <scope>NUCLEOTIDE SEQUENCE [LARGE SCALE GENOMIC DNA]</scope>
    <source>
        <strain evidence="15">CCUG 43111</strain>
    </source>
</reference>
<keyword evidence="4" id="KW-0808">Transferase</keyword>
<dbReference type="InterPro" id="IPR001789">
    <property type="entry name" value="Sig_transdc_resp-reg_receiver"/>
</dbReference>
<sequence>MANDAAGIEKAARLALMASGDEWAMISVYPPGGAAPQRFCTSESPAVRAALEALEAELSGDEIVLPGPGSSSLPAACRALAQRAGLRGYRALRRTFRHGAGPGHCVLAVAGAAEREAGRGLELVADLFADGAAAAPPEARPAAGIDPAPGNAAGQAQEIFRLLFESAPGLYLVLAPDSFRIVAASNAYLEATMVTREQVVGRALFDVFPDDPEDKEDSGVAALRASLLRVRENRAYDVMAVQRYPIRRPPEASGGFELRYWSPVNSPVLDPEGRVMYIIHRVEDVTDYVLAHRPAGTDASQRKATRLEAEIVLRSRELKRMADTLAQSEQRLRYVTRATNDVVWDWSMADDRLWCSRSALEPLGSVLARWTRLADWEACIHPDDRERVGASLRAGVAAGRENWSAEYRLRLPDGTERAVLHRCFMVIDDQGGPQRMVGSIADLTEQKQQEARLRMQAEMLDYATDAIIVRDLDNRMLYWNQAAAARYGWRSEEVIGRLVGETLYAQCASSDFQHAMQVLMRHGDYSGRMVHSAADGRTFIVHVHWILVRREDGAPRAILSVVTDLSEQIALEQRLLQIQKLESLGRLTGGLAHDFNNWLTVILGNAEELVDALAAQPELREIAHMIQMAGERGADLTRRLLAFGRRQALRPRILHVGEAIESIRPLIARSLPENIDLALLGMEQRWCVYADRAQLEAAILNLCLNARDAMPEGGKLGIELLLAEIGDRRAELDKSLPPGEYVVIAIADNGTGIPQDVIEHVFEPFFTTKDEGAGNGLGLSMVYGFAKQSSGDVTIYSEPGRGTQVKLYLPRAHTEPETQAAPLAGAGARPRAGCAILLVEDDPIVRAHLSTQLRDLGCAVTEAARAEEALARLEQGEAFDLLFTDVVMPGMSGIDLSQRARSLRPGLPILLSSGYTFEAMRHQDELGPLVRFLNKPYGKTVLAQALSEALGGGNPP</sequence>
<dbReference type="InterPro" id="IPR004358">
    <property type="entry name" value="Sig_transdc_His_kin-like_C"/>
</dbReference>
<evidence type="ECO:0000259" key="11">
    <source>
        <dbReference type="PROSITE" id="PS50110"/>
    </source>
</evidence>